<dbReference type="PROSITE" id="PS50042">
    <property type="entry name" value="CNMP_BINDING_3"/>
    <property type="match status" value="1"/>
</dbReference>
<evidence type="ECO:0000256" key="1">
    <source>
        <dbReference type="ARBA" id="ARBA00023286"/>
    </source>
</evidence>
<keyword evidence="1" id="KW-0406">Ion transport</keyword>
<dbReference type="GO" id="GO:0044877">
    <property type="term" value="F:protein-containing complex binding"/>
    <property type="evidence" value="ECO:0007669"/>
    <property type="project" value="TreeGrafter"/>
</dbReference>
<evidence type="ECO:0000313" key="3">
    <source>
        <dbReference type="EMBL" id="CAD8643991.1"/>
    </source>
</evidence>
<dbReference type="PANTHER" id="PTHR45638">
    <property type="entry name" value="CYCLIC NUCLEOTIDE-GATED CATION CHANNEL SUBUNIT A"/>
    <property type="match status" value="1"/>
</dbReference>
<proteinExistence type="predicted"/>
<accession>A0A7S0QNR9</accession>
<dbReference type="InterPro" id="IPR000595">
    <property type="entry name" value="cNMP-bd_dom"/>
</dbReference>
<dbReference type="GO" id="GO:0005221">
    <property type="term" value="F:intracellularly cyclic nucleotide-activated monoatomic cation channel activity"/>
    <property type="evidence" value="ECO:0007669"/>
    <property type="project" value="InterPro"/>
</dbReference>
<dbReference type="EMBL" id="HBEZ01039373">
    <property type="protein sequence ID" value="CAD8643991.1"/>
    <property type="molecule type" value="Transcribed_RNA"/>
</dbReference>
<feature type="domain" description="Cyclic nucleotide-binding" evidence="2">
    <location>
        <begin position="1"/>
        <end position="43"/>
    </location>
</feature>
<name>A0A7S0QNR9_9CRYP</name>
<dbReference type="Gene3D" id="2.60.120.10">
    <property type="entry name" value="Jelly Rolls"/>
    <property type="match status" value="1"/>
</dbReference>
<dbReference type="PANTHER" id="PTHR45638:SF11">
    <property type="entry name" value="CYCLIC NUCLEOTIDE-GATED CATION CHANNEL SUBUNIT A"/>
    <property type="match status" value="1"/>
</dbReference>
<sequence>MLKSGACFGEVSLLIDTKRMATCRAMDYCELYALTRADLEELLDRFPENRFSVAASALAPLLRSDTVCPALRGISEEDAERLARRMAQQPVEIIDGAVLCDSRTGNPPVSAFLIKSGQVAAEGPDETPEPVLDMEDLRCVGLVELLAGVAPLHTVRE</sequence>
<keyword evidence="1" id="KW-0407">Ion channel</keyword>
<dbReference type="InterPro" id="IPR050866">
    <property type="entry name" value="CNG_cation_channel"/>
</dbReference>
<evidence type="ECO:0000259" key="2">
    <source>
        <dbReference type="PROSITE" id="PS50042"/>
    </source>
</evidence>
<dbReference type="SUPFAM" id="SSF51206">
    <property type="entry name" value="cAMP-binding domain-like"/>
    <property type="match status" value="1"/>
</dbReference>
<dbReference type="AlphaFoldDB" id="A0A7S0QNR9"/>
<dbReference type="InterPro" id="IPR018490">
    <property type="entry name" value="cNMP-bd_dom_sf"/>
</dbReference>
<reference evidence="3" key="1">
    <citation type="submission" date="2021-01" db="EMBL/GenBank/DDBJ databases">
        <authorList>
            <person name="Corre E."/>
            <person name="Pelletier E."/>
            <person name="Niang G."/>
            <person name="Scheremetjew M."/>
            <person name="Finn R."/>
            <person name="Kale V."/>
            <person name="Holt S."/>
            <person name="Cochrane G."/>
            <person name="Meng A."/>
            <person name="Brown T."/>
            <person name="Cohen L."/>
        </authorList>
    </citation>
    <scope>NUCLEOTIDE SEQUENCE</scope>
    <source>
        <strain evidence="3">CCAP979/52</strain>
    </source>
</reference>
<dbReference type="InterPro" id="IPR014710">
    <property type="entry name" value="RmlC-like_jellyroll"/>
</dbReference>
<dbReference type="Pfam" id="PF00027">
    <property type="entry name" value="cNMP_binding"/>
    <property type="match status" value="1"/>
</dbReference>
<keyword evidence="1" id="KW-1071">Ligand-gated ion channel</keyword>
<organism evidence="3">
    <name type="scientific">Cryptomonas curvata</name>
    <dbReference type="NCBI Taxonomy" id="233186"/>
    <lineage>
        <taxon>Eukaryota</taxon>
        <taxon>Cryptophyceae</taxon>
        <taxon>Cryptomonadales</taxon>
        <taxon>Cryptomonadaceae</taxon>
        <taxon>Cryptomonas</taxon>
    </lineage>
</organism>
<gene>
    <name evidence="3" type="ORF">CCUR1050_LOCUS21676</name>
</gene>
<dbReference type="CDD" id="cd00038">
    <property type="entry name" value="CAP_ED"/>
    <property type="match status" value="1"/>
</dbReference>
<protein>
    <recommendedName>
        <fullName evidence="2">Cyclic nucleotide-binding domain-containing protein</fullName>
    </recommendedName>
</protein>
<keyword evidence="1" id="KW-0813">Transport</keyword>